<gene>
    <name evidence="7" type="ORF">HHU12_21810</name>
</gene>
<dbReference type="SUPFAM" id="SSF75005">
    <property type="entry name" value="Arabinanase/levansucrase/invertase"/>
    <property type="match status" value="1"/>
</dbReference>
<evidence type="ECO:0000313" key="7">
    <source>
        <dbReference type="EMBL" id="NME70628.1"/>
    </source>
</evidence>
<dbReference type="InterPro" id="IPR052176">
    <property type="entry name" value="Glycosyl_Hydrlase_43_Enz"/>
</dbReference>
<accession>A0A7X9RXQ3</accession>
<dbReference type="Proteomes" id="UP000576082">
    <property type="component" value="Unassembled WGS sequence"/>
</dbReference>
<dbReference type="RefSeq" id="WP_169658860.1">
    <property type="nucleotide sequence ID" value="NZ_JABANE010000069.1"/>
</dbReference>
<keyword evidence="8" id="KW-1185">Reference proteome</keyword>
<sequence>MKKQKVLLIFFISFFLSKGLVKGQERAENPIITHMYTADPSARVWDDGRLYVYPSTDVDPPRGCDLMDGYHVFSTNDMVNWTDHGEILHSRDVKWGREEGGFMWAPDCVYRNGKYYYYFPHPSGTDRKTTWKTGVAVSKKPASGFKVKGYIEGLDPLIDPNVFIDDDGTIQKVVQTGSIAKGKHIPAVKNKNQ</sequence>
<evidence type="ECO:0000256" key="3">
    <source>
        <dbReference type="ARBA" id="ARBA00022801"/>
    </source>
</evidence>
<name>A0A7X9RXQ3_9BACT</name>
<dbReference type="GO" id="GO:0045493">
    <property type="term" value="P:xylan catabolic process"/>
    <property type="evidence" value="ECO:0007669"/>
    <property type="project" value="UniProtKB-KW"/>
</dbReference>
<comment type="caution">
    <text evidence="7">The sequence shown here is derived from an EMBL/GenBank/DDBJ whole genome shotgun (WGS) entry which is preliminary data.</text>
</comment>
<evidence type="ECO:0000313" key="8">
    <source>
        <dbReference type="Proteomes" id="UP000576082"/>
    </source>
</evidence>
<dbReference type="InterPro" id="IPR023296">
    <property type="entry name" value="Glyco_hydro_beta-prop_sf"/>
</dbReference>
<feature type="site" description="Important for catalytic activity, responsible for pKa modulation of the active site Glu and correct orientation of both the proton donor and substrate" evidence="6">
    <location>
        <position position="159"/>
    </location>
</feature>
<keyword evidence="2" id="KW-0858">Xylan degradation</keyword>
<evidence type="ECO:0000256" key="1">
    <source>
        <dbReference type="ARBA" id="ARBA00009865"/>
    </source>
</evidence>
<comment type="similarity">
    <text evidence="1">Belongs to the glycosyl hydrolase 43 family.</text>
</comment>
<protein>
    <submittedName>
        <fullName evidence="7">Family 43 glycosylhydrolase</fullName>
    </submittedName>
</protein>
<evidence type="ECO:0000256" key="2">
    <source>
        <dbReference type="ARBA" id="ARBA00022651"/>
    </source>
</evidence>
<keyword evidence="2" id="KW-0624">Polysaccharide degradation</keyword>
<evidence type="ECO:0000256" key="4">
    <source>
        <dbReference type="ARBA" id="ARBA00023277"/>
    </source>
</evidence>
<dbReference type="Gene3D" id="2.115.10.20">
    <property type="entry name" value="Glycosyl hydrolase domain, family 43"/>
    <property type="match status" value="1"/>
</dbReference>
<dbReference type="PANTHER" id="PTHR43772:SF2">
    <property type="entry name" value="PUTATIVE (AFU_ORTHOLOGUE AFUA_2G04480)-RELATED"/>
    <property type="match status" value="1"/>
</dbReference>
<dbReference type="AlphaFoldDB" id="A0A7X9RXQ3"/>
<organism evidence="7 8">
    <name type="scientific">Flammeovirga aprica JL-4</name>
    <dbReference type="NCBI Taxonomy" id="694437"/>
    <lineage>
        <taxon>Bacteria</taxon>
        <taxon>Pseudomonadati</taxon>
        <taxon>Bacteroidota</taxon>
        <taxon>Cytophagia</taxon>
        <taxon>Cytophagales</taxon>
        <taxon>Flammeovirgaceae</taxon>
        <taxon>Flammeovirga</taxon>
    </lineage>
</organism>
<evidence type="ECO:0000256" key="5">
    <source>
        <dbReference type="ARBA" id="ARBA00023295"/>
    </source>
</evidence>
<proteinExistence type="inferred from homology"/>
<keyword evidence="5" id="KW-0326">Glycosidase</keyword>
<dbReference type="PANTHER" id="PTHR43772">
    <property type="entry name" value="ENDO-1,4-BETA-XYLANASE"/>
    <property type="match status" value="1"/>
</dbReference>
<evidence type="ECO:0000256" key="6">
    <source>
        <dbReference type="PIRSR" id="PIRSR606710-2"/>
    </source>
</evidence>
<keyword evidence="3 7" id="KW-0378">Hydrolase</keyword>
<dbReference type="Pfam" id="PF04616">
    <property type="entry name" value="Glyco_hydro_43"/>
    <property type="match status" value="1"/>
</dbReference>
<reference evidence="7 8" key="1">
    <citation type="submission" date="2020-04" db="EMBL/GenBank/DDBJ databases">
        <title>Flammeovirga sp. SR4, a novel species isolated from seawater.</title>
        <authorList>
            <person name="Wang X."/>
        </authorList>
    </citation>
    <scope>NUCLEOTIDE SEQUENCE [LARGE SCALE GENOMIC DNA]</scope>
    <source>
        <strain evidence="7 8">ATCC 23126</strain>
    </source>
</reference>
<dbReference type="GO" id="GO:0004553">
    <property type="term" value="F:hydrolase activity, hydrolyzing O-glycosyl compounds"/>
    <property type="evidence" value="ECO:0007669"/>
    <property type="project" value="InterPro"/>
</dbReference>
<keyword evidence="4" id="KW-0119">Carbohydrate metabolism</keyword>
<dbReference type="InterPro" id="IPR006710">
    <property type="entry name" value="Glyco_hydro_43"/>
</dbReference>
<dbReference type="EMBL" id="JABANE010000069">
    <property type="protein sequence ID" value="NME70628.1"/>
    <property type="molecule type" value="Genomic_DNA"/>
</dbReference>